<evidence type="ECO:0000313" key="2">
    <source>
        <dbReference type="Proteomes" id="UP001174909"/>
    </source>
</evidence>
<dbReference type="AlphaFoldDB" id="A0AA35W4A6"/>
<comment type="caution">
    <text evidence="1">The sequence shown here is derived from an EMBL/GenBank/DDBJ whole genome shotgun (WGS) entry which is preliminary data.</text>
</comment>
<dbReference type="Proteomes" id="UP001174909">
    <property type="component" value="Unassembled WGS sequence"/>
</dbReference>
<feature type="non-terminal residue" evidence="1">
    <location>
        <position position="1"/>
    </location>
</feature>
<reference evidence="1" key="1">
    <citation type="submission" date="2023-03" db="EMBL/GenBank/DDBJ databases">
        <authorList>
            <person name="Steffen K."/>
            <person name="Cardenas P."/>
        </authorList>
    </citation>
    <scope>NUCLEOTIDE SEQUENCE</scope>
</reference>
<proteinExistence type="predicted"/>
<name>A0AA35W4A6_GEOBA</name>
<protein>
    <submittedName>
        <fullName evidence="1">Uncharacterized protein</fullName>
    </submittedName>
</protein>
<organism evidence="1 2">
    <name type="scientific">Geodia barretti</name>
    <name type="common">Barrett's horny sponge</name>
    <dbReference type="NCBI Taxonomy" id="519541"/>
    <lineage>
        <taxon>Eukaryota</taxon>
        <taxon>Metazoa</taxon>
        <taxon>Porifera</taxon>
        <taxon>Demospongiae</taxon>
        <taxon>Heteroscleromorpha</taxon>
        <taxon>Tetractinellida</taxon>
        <taxon>Astrophorina</taxon>
        <taxon>Geodiidae</taxon>
        <taxon>Geodia</taxon>
    </lineage>
</organism>
<gene>
    <name evidence="1" type="ORF">GBAR_LOCUS4969</name>
</gene>
<evidence type="ECO:0000313" key="1">
    <source>
        <dbReference type="EMBL" id="CAI8006924.1"/>
    </source>
</evidence>
<accession>A0AA35W4A6</accession>
<keyword evidence="2" id="KW-1185">Reference proteome</keyword>
<sequence length="41" mass="4756">MFCDSLNPAIDIGQVTTYYYRWRVPSLSESQSGREMNHCSL</sequence>
<dbReference type="EMBL" id="CASHTH010000735">
    <property type="protein sequence ID" value="CAI8006924.1"/>
    <property type="molecule type" value="Genomic_DNA"/>
</dbReference>